<dbReference type="EMBL" id="JGZO01000018">
    <property type="protein sequence ID" value="KFI91977.1"/>
    <property type="molecule type" value="Genomic_DNA"/>
</dbReference>
<feature type="transmembrane region" description="Helical" evidence="2">
    <location>
        <begin position="40"/>
        <end position="58"/>
    </location>
</feature>
<dbReference type="GeneID" id="85165767"/>
<dbReference type="RefSeq" id="WP_033519004.1">
    <property type="nucleotide sequence ID" value="NZ_CAJPMS010000014.1"/>
</dbReference>
<dbReference type="eggNOG" id="ENOG5031Y8I">
    <property type="taxonomic scope" value="Bacteria"/>
</dbReference>
<sequence>MTSTEITVLVIVVIASMAIGLFFGLLPLKVDRMTEAQNKYQQFVGIIGVGMVIVLIMAKQEIASWATIGVMIAGVLIAKIPAVHRWGLERFPFFEPKKPQSPLKRATSSKRPNGGKSRKSRKR</sequence>
<keyword evidence="2" id="KW-0812">Transmembrane</keyword>
<feature type="transmembrane region" description="Helical" evidence="2">
    <location>
        <begin position="6"/>
        <end position="28"/>
    </location>
</feature>
<organism evidence="3 4">
    <name type="scientific">Bifidobacterium scardovii</name>
    <dbReference type="NCBI Taxonomy" id="158787"/>
    <lineage>
        <taxon>Bacteria</taxon>
        <taxon>Bacillati</taxon>
        <taxon>Actinomycetota</taxon>
        <taxon>Actinomycetes</taxon>
        <taxon>Bifidobacteriales</taxon>
        <taxon>Bifidobacteriaceae</taxon>
        <taxon>Bifidobacterium</taxon>
    </lineage>
</organism>
<dbReference type="AlphaFoldDB" id="A0A087D8X7"/>
<reference evidence="3 4" key="1">
    <citation type="submission" date="2014-03" db="EMBL/GenBank/DDBJ databases">
        <title>Genomics of Bifidobacteria.</title>
        <authorList>
            <person name="Ventura M."/>
            <person name="Milani C."/>
            <person name="Lugli G.A."/>
        </authorList>
    </citation>
    <scope>NUCLEOTIDE SEQUENCE [LARGE SCALE GENOMIC DNA]</scope>
    <source>
        <strain evidence="3 4">LMG 21589</strain>
    </source>
</reference>
<accession>A0A087D8X7</accession>
<evidence type="ECO:0000256" key="2">
    <source>
        <dbReference type="SAM" id="Phobius"/>
    </source>
</evidence>
<evidence type="ECO:0000313" key="4">
    <source>
        <dbReference type="Proteomes" id="UP000029033"/>
    </source>
</evidence>
<feature type="transmembrane region" description="Helical" evidence="2">
    <location>
        <begin position="64"/>
        <end position="82"/>
    </location>
</feature>
<keyword evidence="2" id="KW-0472">Membrane</keyword>
<proteinExistence type="predicted"/>
<feature type="region of interest" description="Disordered" evidence="1">
    <location>
        <begin position="93"/>
        <end position="123"/>
    </location>
</feature>
<evidence type="ECO:0000256" key="1">
    <source>
        <dbReference type="SAM" id="MobiDB-lite"/>
    </source>
</evidence>
<name>A0A087D8X7_9BIFI</name>
<dbReference type="STRING" id="158787.BSCA_2421"/>
<evidence type="ECO:0000313" key="3">
    <source>
        <dbReference type="EMBL" id="KFI91977.1"/>
    </source>
</evidence>
<protein>
    <submittedName>
        <fullName evidence="3">Uncharacterized protein</fullName>
    </submittedName>
</protein>
<keyword evidence="4" id="KW-1185">Reference proteome</keyword>
<gene>
    <name evidence="3" type="ORF">BSCA_2421</name>
</gene>
<dbReference type="Proteomes" id="UP000029033">
    <property type="component" value="Unassembled WGS sequence"/>
</dbReference>
<dbReference type="OrthoDB" id="3233512at2"/>
<comment type="caution">
    <text evidence="3">The sequence shown here is derived from an EMBL/GenBank/DDBJ whole genome shotgun (WGS) entry which is preliminary data.</text>
</comment>
<keyword evidence="2" id="KW-1133">Transmembrane helix</keyword>